<name>A0A672KC54_SINGR</name>
<comment type="similarity">
    <text evidence="1">Belongs to the MYG1 family.</text>
</comment>
<dbReference type="Proteomes" id="UP000472262">
    <property type="component" value="Unassembled WGS sequence"/>
</dbReference>
<dbReference type="PANTHER" id="PTHR11215">
    <property type="entry name" value="METAL DEPENDENT HYDROLASE - RELATED"/>
    <property type="match status" value="1"/>
</dbReference>
<proteinExistence type="inferred from homology"/>
<dbReference type="OMA" id="XLPLPEI"/>
<dbReference type="AlphaFoldDB" id="A0A672KC54"/>
<dbReference type="InterPro" id="IPR003226">
    <property type="entry name" value="MYG1_exonuclease"/>
</dbReference>
<dbReference type="Pfam" id="PF03690">
    <property type="entry name" value="MYG1_exonuc"/>
    <property type="match status" value="1"/>
</dbReference>
<reference evidence="2" key="1">
    <citation type="submission" date="2025-08" db="UniProtKB">
        <authorList>
            <consortium name="Ensembl"/>
        </authorList>
    </citation>
    <scope>IDENTIFICATION</scope>
</reference>
<dbReference type="PANTHER" id="PTHR11215:SF1">
    <property type="entry name" value="MYG1 EXONUCLEASE"/>
    <property type="match status" value="1"/>
</dbReference>
<dbReference type="FunCoup" id="A0A672KC54">
    <property type="interactions" value="2346"/>
</dbReference>
<evidence type="ECO:0000313" key="2">
    <source>
        <dbReference type="Ensembl" id="ENSSGRP00000007111.1"/>
    </source>
</evidence>
<evidence type="ECO:0000313" key="3">
    <source>
        <dbReference type="Proteomes" id="UP000472262"/>
    </source>
</evidence>
<sequence>MCALLHQDAEILRSRDASLLKQCDVVVDVGGEYDPAQHRYDHHQRSFAESFHSLCPEKRWVTKLSSAGLIYLHFGRHVLEQLTQLKQHEPQLELLYDKMYDSFVEEVDAVDNGISQCDGEVRYSISTTLSARVGHLNPRWNSSDQDTEEGFQKALALVGAEFKDRLDFFMKAWLPAREIVQQAVQSRYQHPSVFKTSSETGLPKLFHYNIYTVGTESIQTP</sequence>
<protein>
    <submittedName>
        <fullName evidence="2">UPF0160 protein MYG1, mitochondrial-like</fullName>
    </submittedName>
</protein>
<dbReference type="InParanoid" id="A0A672KC54"/>
<reference evidence="2" key="2">
    <citation type="submission" date="2025-09" db="UniProtKB">
        <authorList>
            <consortium name="Ensembl"/>
        </authorList>
    </citation>
    <scope>IDENTIFICATION</scope>
</reference>
<gene>
    <name evidence="2" type="primary">LOC107580368</name>
</gene>
<dbReference type="GO" id="GO:0005634">
    <property type="term" value="C:nucleus"/>
    <property type="evidence" value="ECO:0007669"/>
    <property type="project" value="TreeGrafter"/>
</dbReference>
<evidence type="ECO:0000256" key="1">
    <source>
        <dbReference type="ARBA" id="ARBA00010105"/>
    </source>
</evidence>
<organism evidence="2 3">
    <name type="scientific">Sinocyclocheilus grahami</name>
    <name type="common">Dianchi golden-line fish</name>
    <name type="synonym">Barbus grahami</name>
    <dbReference type="NCBI Taxonomy" id="75366"/>
    <lineage>
        <taxon>Eukaryota</taxon>
        <taxon>Metazoa</taxon>
        <taxon>Chordata</taxon>
        <taxon>Craniata</taxon>
        <taxon>Vertebrata</taxon>
        <taxon>Euteleostomi</taxon>
        <taxon>Actinopterygii</taxon>
        <taxon>Neopterygii</taxon>
        <taxon>Teleostei</taxon>
        <taxon>Ostariophysi</taxon>
        <taxon>Cypriniformes</taxon>
        <taxon>Cyprinidae</taxon>
        <taxon>Cyprininae</taxon>
        <taxon>Sinocyclocheilus</taxon>
    </lineage>
</organism>
<accession>A0A672KC54</accession>
<dbReference type="Ensembl" id="ENSSGRT00000007767.1">
    <property type="protein sequence ID" value="ENSSGRP00000007111.1"/>
    <property type="gene ID" value="ENSSGRG00000004865.1"/>
</dbReference>
<dbReference type="GO" id="GO:0005737">
    <property type="term" value="C:cytoplasm"/>
    <property type="evidence" value="ECO:0007669"/>
    <property type="project" value="TreeGrafter"/>
</dbReference>
<keyword evidence="3" id="KW-1185">Reference proteome</keyword>